<name>A0ABP0C244_9PEZI</name>
<evidence type="ECO:0000313" key="1">
    <source>
        <dbReference type="EMBL" id="CAK7225953.1"/>
    </source>
</evidence>
<organism evidence="1 2">
    <name type="scientific">Sporothrix curviconia</name>
    <dbReference type="NCBI Taxonomy" id="1260050"/>
    <lineage>
        <taxon>Eukaryota</taxon>
        <taxon>Fungi</taxon>
        <taxon>Dikarya</taxon>
        <taxon>Ascomycota</taxon>
        <taxon>Pezizomycotina</taxon>
        <taxon>Sordariomycetes</taxon>
        <taxon>Sordariomycetidae</taxon>
        <taxon>Ophiostomatales</taxon>
        <taxon>Ophiostomataceae</taxon>
        <taxon>Sporothrix</taxon>
    </lineage>
</organism>
<dbReference type="EMBL" id="CAWUHB010000034">
    <property type="protein sequence ID" value="CAK7225953.1"/>
    <property type="molecule type" value="Genomic_DNA"/>
</dbReference>
<gene>
    <name evidence="1" type="ORF">SCUCBS95973_006039</name>
</gene>
<protein>
    <submittedName>
        <fullName evidence="1">Uncharacterized protein</fullName>
    </submittedName>
</protein>
<accession>A0ABP0C244</accession>
<evidence type="ECO:0000313" key="2">
    <source>
        <dbReference type="Proteomes" id="UP001642405"/>
    </source>
</evidence>
<dbReference type="Proteomes" id="UP001642405">
    <property type="component" value="Unassembled WGS sequence"/>
</dbReference>
<reference evidence="1 2" key="1">
    <citation type="submission" date="2024-01" db="EMBL/GenBank/DDBJ databases">
        <authorList>
            <person name="Allen C."/>
            <person name="Tagirdzhanova G."/>
        </authorList>
    </citation>
    <scope>NUCLEOTIDE SEQUENCE [LARGE SCALE GENOMIC DNA]</scope>
</reference>
<comment type="caution">
    <text evidence="1">The sequence shown here is derived from an EMBL/GenBank/DDBJ whole genome shotgun (WGS) entry which is preliminary data.</text>
</comment>
<proteinExistence type="predicted"/>
<sequence length="95" mass="9722">MATKTEPVTDESKAGLSLQSVPEFPAHALYAPIVMPAGLANSNGNTAASTTDGMQAGNNKTLSDMQVEETTTSAFIHAACRLHEATSVATAVATT</sequence>
<keyword evidence="2" id="KW-1185">Reference proteome</keyword>